<dbReference type="InterPro" id="IPR041373">
    <property type="entry name" value="RT_RNaseH"/>
</dbReference>
<dbReference type="InParanoid" id="C4JSA0"/>
<dbReference type="AlphaFoldDB" id="C4JSA0"/>
<reference evidence="9" key="1">
    <citation type="journal article" date="2009" name="Genome Res.">
        <title>Comparative genomic analyses of the human fungal pathogens Coccidioides and their relatives.</title>
        <authorList>
            <person name="Sharpton T.J."/>
            <person name="Stajich J.E."/>
            <person name="Rounsley S.D."/>
            <person name="Gardner M.J."/>
            <person name="Wortman J.R."/>
            <person name="Jordar V.S."/>
            <person name="Maiti R."/>
            <person name="Kodira C.D."/>
            <person name="Neafsey D.E."/>
            <person name="Zeng Q."/>
            <person name="Hung C.-Y."/>
            <person name="McMahan C."/>
            <person name="Muszewska A."/>
            <person name="Grynberg M."/>
            <person name="Mandel M.A."/>
            <person name="Kellner E.M."/>
            <person name="Barker B.M."/>
            <person name="Galgiani J.N."/>
            <person name="Orbach M.J."/>
            <person name="Kirkland T.N."/>
            <person name="Cole G.T."/>
            <person name="Henn M.R."/>
            <person name="Birren B.W."/>
            <person name="Taylor J.W."/>
        </authorList>
    </citation>
    <scope>NUCLEOTIDE SEQUENCE [LARGE SCALE GENOMIC DNA]</scope>
    <source>
        <strain evidence="9">UAMH 1704</strain>
    </source>
</reference>
<dbReference type="eggNOG" id="KOG0017">
    <property type="taxonomic scope" value="Eukaryota"/>
</dbReference>
<dbReference type="EMBL" id="CH476617">
    <property type="protein sequence ID" value="EEP80497.1"/>
    <property type="molecule type" value="Genomic_DNA"/>
</dbReference>
<dbReference type="Pfam" id="PF17917">
    <property type="entry name" value="RT_RNaseH"/>
    <property type="match status" value="1"/>
</dbReference>
<dbReference type="SUPFAM" id="SSF56672">
    <property type="entry name" value="DNA/RNA polymerases"/>
    <property type="match status" value="1"/>
</dbReference>
<keyword evidence="3" id="KW-0540">Nuclease</keyword>
<dbReference type="HOGENOM" id="CLU_2442510_0_0_1"/>
<dbReference type="Proteomes" id="UP000002058">
    <property type="component" value="Unassembled WGS sequence"/>
</dbReference>
<keyword evidence="9" id="KW-1185">Reference proteome</keyword>
<evidence type="ECO:0000256" key="6">
    <source>
        <dbReference type="ARBA" id="ARBA00022918"/>
    </source>
</evidence>
<dbReference type="RefSeq" id="XP_002584650.1">
    <property type="nucleotide sequence ID" value="XM_002584604.1"/>
</dbReference>
<dbReference type="KEGG" id="ure:UREG_05339"/>
<gene>
    <name evidence="8" type="ORF">UREG_05339</name>
</gene>
<sequence>MIEVPAVLADLQRGRSAGVLSQKHEELWHPIAFFSKTMALAECNYPIHDKEMLAIIRAFQEWRVEPTGVQSRFDVLYDQTAVELSSSSMD</sequence>
<keyword evidence="6" id="KW-0695">RNA-directed DNA polymerase</keyword>
<dbReference type="GO" id="GO:0003964">
    <property type="term" value="F:RNA-directed DNA polymerase activity"/>
    <property type="evidence" value="ECO:0007669"/>
    <property type="project" value="UniProtKB-KW"/>
</dbReference>
<protein>
    <recommendedName>
        <fullName evidence="7">Reverse transcriptase RNase H-like domain-containing protein</fullName>
    </recommendedName>
</protein>
<keyword evidence="4" id="KW-0255">Endonuclease</keyword>
<evidence type="ECO:0000256" key="4">
    <source>
        <dbReference type="ARBA" id="ARBA00022759"/>
    </source>
</evidence>
<evidence type="ECO:0000256" key="3">
    <source>
        <dbReference type="ARBA" id="ARBA00022722"/>
    </source>
</evidence>
<proteinExistence type="predicted"/>
<evidence type="ECO:0000256" key="5">
    <source>
        <dbReference type="ARBA" id="ARBA00022801"/>
    </source>
</evidence>
<name>C4JSA0_UNCRE</name>
<evidence type="ECO:0000256" key="1">
    <source>
        <dbReference type="ARBA" id="ARBA00022679"/>
    </source>
</evidence>
<evidence type="ECO:0000256" key="2">
    <source>
        <dbReference type="ARBA" id="ARBA00022695"/>
    </source>
</evidence>
<dbReference type="GO" id="GO:0016787">
    <property type="term" value="F:hydrolase activity"/>
    <property type="evidence" value="ECO:0007669"/>
    <property type="project" value="UniProtKB-KW"/>
</dbReference>
<evidence type="ECO:0000313" key="8">
    <source>
        <dbReference type="EMBL" id="EEP80497.1"/>
    </source>
</evidence>
<keyword evidence="5" id="KW-0378">Hydrolase</keyword>
<dbReference type="VEuPathDB" id="FungiDB:UREG_05339"/>
<dbReference type="InterPro" id="IPR043502">
    <property type="entry name" value="DNA/RNA_pol_sf"/>
</dbReference>
<evidence type="ECO:0000259" key="7">
    <source>
        <dbReference type="Pfam" id="PF17917"/>
    </source>
</evidence>
<accession>C4JSA0</accession>
<evidence type="ECO:0000313" key="9">
    <source>
        <dbReference type="Proteomes" id="UP000002058"/>
    </source>
</evidence>
<dbReference type="OrthoDB" id="4499277at2759"/>
<dbReference type="STRING" id="336963.C4JSA0"/>
<organism evidence="8 9">
    <name type="scientific">Uncinocarpus reesii (strain UAMH 1704)</name>
    <dbReference type="NCBI Taxonomy" id="336963"/>
    <lineage>
        <taxon>Eukaryota</taxon>
        <taxon>Fungi</taxon>
        <taxon>Dikarya</taxon>
        <taxon>Ascomycota</taxon>
        <taxon>Pezizomycotina</taxon>
        <taxon>Eurotiomycetes</taxon>
        <taxon>Eurotiomycetidae</taxon>
        <taxon>Onygenales</taxon>
        <taxon>Onygenaceae</taxon>
        <taxon>Uncinocarpus</taxon>
    </lineage>
</organism>
<dbReference type="GeneID" id="8440520"/>
<keyword evidence="1" id="KW-0808">Transferase</keyword>
<keyword evidence="2" id="KW-0548">Nucleotidyltransferase</keyword>
<feature type="domain" description="Reverse transcriptase RNase H-like" evidence="7">
    <location>
        <begin position="16"/>
        <end position="84"/>
    </location>
</feature>
<dbReference type="GO" id="GO:0004519">
    <property type="term" value="F:endonuclease activity"/>
    <property type="evidence" value="ECO:0007669"/>
    <property type="project" value="UniProtKB-KW"/>
</dbReference>
<dbReference type="Gene3D" id="3.10.20.370">
    <property type="match status" value="1"/>
</dbReference>